<dbReference type="EMBL" id="UINC01002728">
    <property type="protein sequence ID" value="SUZ99695.1"/>
    <property type="molecule type" value="Genomic_DNA"/>
</dbReference>
<dbReference type="CDD" id="cd00609">
    <property type="entry name" value="AAT_like"/>
    <property type="match status" value="1"/>
</dbReference>
<dbReference type="GO" id="GO:0030170">
    <property type="term" value="F:pyridoxal phosphate binding"/>
    <property type="evidence" value="ECO:0007669"/>
    <property type="project" value="InterPro"/>
</dbReference>
<dbReference type="InterPro" id="IPR015424">
    <property type="entry name" value="PyrdxlP-dep_Trfase"/>
</dbReference>
<dbReference type="Pfam" id="PF00155">
    <property type="entry name" value="Aminotran_1_2"/>
    <property type="match status" value="1"/>
</dbReference>
<dbReference type="PANTHER" id="PTHR43510">
    <property type="entry name" value="AMINOTRANSFERASE FUNCTION, HYPOTHETICAL (EUROFUNG)"/>
    <property type="match status" value="1"/>
</dbReference>
<dbReference type="InterPro" id="IPR015421">
    <property type="entry name" value="PyrdxlP-dep_Trfase_major"/>
</dbReference>
<feature type="domain" description="Aminotransferase class I/classII large" evidence="1">
    <location>
        <begin position="50"/>
        <end position="349"/>
    </location>
</feature>
<evidence type="ECO:0000313" key="2">
    <source>
        <dbReference type="EMBL" id="SUZ99695.1"/>
    </source>
</evidence>
<dbReference type="AlphaFoldDB" id="A0A381S6H9"/>
<gene>
    <name evidence="2" type="ORF">METZ01_LOCUS52549</name>
</gene>
<accession>A0A381S6H9</accession>
<name>A0A381S6H9_9ZZZZ</name>
<reference evidence="2" key="1">
    <citation type="submission" date="2018-05" db="EMBL/GenBank/DDBJ databases">
        <authorList>
            <person name="Lanie J.A."/>
            <person name="Ng W.-L."/>
            <person name="Kazmierczak K.M."/>
            <person name="Andrzejewski T.M."/>
            <person name="Davidsen T.M."/>
            <person name="Wayne K.J."/>
            <person name="Tettelin H."/>
            <person name="Glass J.I."/>
            <person name="Rusch D."/>
            <person name="Podicherti R."/>
            <person name="Tsui H.-C.T."/>
            <person name="Winkler M.E."/>
        </authorList>
    </citation>
    <scope>NUCLEOTIDE SEQUENCE</scope>
</reference>
<dbReference type="Gene3D" id="3.90.1150.10">
    <property type="entry name" value="Aspartate Aminotransferase, domain 1"/>
    <property type="match status" value="1"/>
</dbReference>
<proteinExistence type="predicted"/>
<dbReference type="SUPFAM" id="SSF53383">
    <property type="entry name" value="PLP-dependent transferases"/>
    <property type="match status" value="1"/>
</dbReference>
<dbReference type="InterPro" id="IPR015422">
    <property type="entry name" value="PyrdxlP-dep_Trfase_small"/>
</dbReference>
<dbReference type="InterPro" id="IPR004839">
    <property type="entry name" value="Aminotransferase_I/II_large"/>
</dbReference>
<dbReference type="Gene3D" id="3.40.640.10">
    <property type="entry name" value="Type I PLP-dependent aspartate aminotransferase-like (Major domain)"/>
    <property type="match status" value="1"/>
</dbReference>
<sequence>MFIEFEMERFQSLYENEVDYNLSDSGLHPLTIKDLLNEEEINHFLNMEIGYGYTQGDPVLLNHVAQWYPGQCENNVLITNGSAEANFILAWSLIQPGDEVIMMLPNYMQVPGLAKIFGASVKYIHLKEELGWHFDMDELQSLLTNKTKLISICNPSNPTGAVMSAEELKQLAALAREYDAYIHSDEVYRGSELNGNETYSCIEFYEKAIVTCGLSKSFAHPGLRMGWLVADESIIKDLWSRKDYSSICASVLSQYIAIKMMQPNTRKKIHARATSMLSTNVELFQNWLNTHPDLFSFVPPKAGGMAFVGYKMDINSTKFANLLRTEQSVLIVPGDCYGMDGYLRFGIGSPSDYLSTGLNLVSQGIKNIGY</sequence>
<protein>
    <recommendedName>
        <fullName evidence="1">Aminotransferase class I/classII large domain-containing protein</fullName>
    </recommendedName>
</protein>
<evidence type="ECO:0000259" key="1">
    <source>
        <dbReference type="Pfam" id="PF00155"/>
    </source>
</evidence>
<organism evidence="2">
    <name type="scientific">marine metagenome</name>
    <dbReference type="NCBI Taxonomy" id="408172"/>
    <lineage>
        <taxon>unclassified sequences</taxon>
        <taxon>metagenomes</taxon>
        <taxon>ecological metagenomes</taxon>
    </lineage>
</organism>
<dbReference type="PANTHER" id="PTHR43510:SF1">
    <property type="entry name" value="AMINOTRANSFERASE FUNCTION, HYPOTHETICAL (EUROFUNG)"/>
    <property type="match status" value="1"/>
</dbReference>